<comment type="similarity">
    <text evidence="1">Belongs to the LysR transcriptional regulatory family.</text>
</comment>
<dbReference type="GO" id="GO:0003700">
    <property type="term" value="F:DNA-binding transcription factor activity"/>
    <property type="evidence" value="ECO:0007669"/>
    <property type="project" value="InterPro"/>
</dbReference>
<dbReference type="InterPro" id="IPR058163">
    <property type="entry name" value="LysR-type_TF_proteobact-type"/>
</dbReference>
<dbReference type="Gene3D" id="1.10.10.10">
    <property type="entry name" value="Winged helix-like DNA-binding domain superfamily/Winged helix DNA-binding domain"/>
    <property type="match status" value="1"/>
</dbReference>
<evidence type="ECO:0000313" key="7">
    <source>
        <dbReference type="Proteomes" id="UP000295727"/>
    </source>
</evidence>
<keyword evidence="4" id="KW-0804">Transcription</keyword>
<dbReference type="Pfam" id="PF00126">
    <property type="entry name" value="HTH_1"/>
    <property type="match status" value="1"/>
</dbReference>
<dbReference type="GO" id="GO:0043565">
    <property type="term" value="F:sequence-specific DNA binding"/>
    <property type="evidence" value="ECO:0007669"/>
    <property type="project" value="TreeGrafter"/>
</dbReference>
<organism evidence="6 7">
    <name type="scientific">Paraburkholderia pallida</name>
    <dbReference type="NCBI Taxonomy" id="2547399"/>
    <lineage>
        <taxon>Bacteria</taxon>
        <taxon>Pseudomonadati</taxon>
        <taxon>Pseudomonadota</taxon>
        <taxon>Betaproteobacteria</taxon>
        <taxon>Burkholderiales</taxon>
        <taxon>Burkholderiaceae</taxon>
        <taxon>Paraburkholderia</taxon>
    </lineage>
</organism>
<sequence length="306" mass="33736">MRKLPPLSALRAFEAAARHRHFGRAAEELCVTHSAISHQVRALEEALKTTLFEKQGRQVQLTDAGLRLLHSVEQALDMMAEACSDAAHPGMRGSLKISAPAELAHRFFPRVIGEFAQRYPGLTVHLLVHDSESTEVNPAADITILYAMSDADWTRYWVAPFRAIEFFPVCHPGLVEGADSLQCPADLARFCLLHDDSDGKTWATWLGIHAAALSAPSRNLHFAHSGIAIEAALQKVGVCLADVLTAGEELKTGRLIRPFAMTVPSPGNYYLVAERRKRKEPRLSAFMQFAGLTPFLCEFNSPITEN</sequence>
<dbReference type="KEGG" id="ppai:E1956_22080"/>
<evidence type="ECO:0000256" key="4">
    <source>
        <dbReference type="ARBA" id="ARBA00023163"/>
    </source>
</evidence>
<dbReference type="Proteomes" id="UP000295727">
    <property type="component" value="Chromosome 2"/>
</dbReference>
<dbReference type="AlphaFoldDB" id="A0A4P7CWP2"/>
<dbReference type="PANTHER" id="PTHR30537">
    <property type="entry name" value="HTH-TYPE TRANSCRIPTIONAL REGULATOR"/>
    <property type="match status" value="1"/>
</dbReference>
<dbReference type="Pfam" id="PF03466">
    <property type="entry name" value="LysR_substrate"/>
    <property type="match status" value="1"/>
</dbReference>
<dbReference type="SUPFAM" id="SSF46785">
    <property type="entry name" value="Winged helix' DNA-binding domain"/>
    <property type="match status" value="1"/>
</dbReference>
<name>A0A4P7CWP2_9BURK</name>
<dbReference type="GO" id="GO:0006351">
    <property type="term" value="P:DNA-templated transcription"/>
    <property type="evidence" value="ECO:0007669"/>
    <property type="project" value="TreeGrafter"/>
</dbReference>
<evidence type="ECO:0000313" key="6">
    <source>
        <dbReference type="EMBL" id="QBQ99827.1"/>
    </source>
</evidence>
<protein>
    <submittedName>
        <fullName evidence="6">LysR family transcriptional regulator</fullName>
    </submittedName>
</protein>
<evidence type="ECO:0000256" key="1">
    <source>
        <dbReference type="ARBA" id="ARBA00009437"/>
    </source>
</evidence>
<gene>
    <name evidence="6" type="ORF">E1956_22080</name>
</gene>
<dbReference type="EMBL" id="CP038149">
    <property type="protein sequence ID" value="QBQ99827.1"/>
    <property type="molecule type" value="Genomic_DNA"/>
</dbReference>
<evidence type="ECO:0000256" key="2">
    <source>
        <dbReference type="ARBA" id="ARBA00023015"/>
    </source>
</evidence>
<accession>A0A4P7CWP2</accession>
<dbReference type="PRINTS" id="PR00039">
    <property type="entry name" value="HTHLYSR"/>
</dbReference>
<dbReference type="FunFam" id="1.10.10.10:FF:000038">
    <property type="entry name" value="Glycine cleavage system transcriptional activator"/>
    <property type="match status" value="1"/>
</dbReference>
<dbReference type="InterPro" id="IPR036388">
    <property type="entry name" value="WH-like_DNA-bd_sf"/>
</dbReference>
<dbReference type="OrthoDB" id="5526340at2"/>
<keyword evidence="3" id="KW-0238">DNA-binding</keyword>
<dbReference type="Gene3D" id="3.40.190.10">
    <property type="entry name" value="Periplasmic binding protein-like II"/>
    <property type="match status" value="2"/>
</dbReference>
<dbReference type="RefSeq" id="WP_134752922.1">
    <property type="nucleotide sequence ID" value="NZ_CP038149.1"/>
</dbReference>
<reference evidence="6 7" key="1">
    <citation type="submission" date="2019-03" db="EMBL/GenBank/DDBJ databases">
        <title>Paraburkholderia sp. 7MH5, isolated from subtropical forest soil.</title>
        <authorList>
            <person name="Gao Z.-H."/>
            <person name="Qiu L.-H."/>
        </authorList>
    </citation>
    <scope>NUCLEOTIDE SEQUENCE [LARGE SCALE GENOMIC DNA]</scope>
    <source>
        <strain evidence="6 7">7MH5</strain>
    </source>
</reference>
<evidence type="ECO:0000259" key="5">
    <source>
        <dbReference type="PROSITE" id="PS50931"/>
    </source>
</evidence>
<dbReference type="InterPro" id="IPR000847">
    <property type="entry name" value="LysR_HTH_N"/>
</dbReference>
<evidence type="ECO:0000256" key="3">
    <source>
        <dbReference type="ARBA" id="ARBA00023125"/>
    </source>
</evidence>
<keyword evidence="2" id="KW-0805">Transcription regulation</keyword>
<feature type="domain" description="HTH lysR-type" evidence="5">
    <location>
        <begin position="5"/>
        <end position="62"/>
    </location>
</feature>
<dbReference type="InterPro" id="IPR036390">
    <property type="entry name" value="WH_DNA-bd_sf"/>
</dbReference>
<dbReference type="InterPro" id="IPR005119">
    <property type="entry name" value="LysR_subst-bd"/>
</dbReference>
<dbReference type="PROSITE" id="PS50931">
    <property type="entry name" value="HTH_LYSR"/>
    <property type="match status" value="1"/>
</dbReference>
<keyword evidence="7" id="KW-1185">Reference proteome</keyword>
<dbReference type="PANTHER" id="PTHR30537:SF74">
    <property type="entry name" value="HTH-TYPE TRANSCRIPTIONAL REGULATOR TRPI"/>
    <property type="match status" value="1"/>
</dbReference>
<dbReference type="SUPFAM" id="SSF53850">
    <property type="entry name" value="Periplasmic binding protein-like II"/>
    <property type="match status" value="1"/>
</dbReference>
<proteinExistence type="inferred from homology"/>